<gene>
    <name evidence="6" type="ORF">RM544_05590</name>
</gene>
<feature type="transmembrane region" description="Helical" evidence="5">
    <location>
        <begin position="6"/>
        <end position="24"/>
    </location>
</feature>
<proteinExistence type="predicted"/>
<evidence type="ECO:0000256" key="2">
    <source>
        <dbReference type="ARBA" id="ARBA00022692"/>
    </source>
</evidence>
<evidence type="ECO:0000256" key="4">
    <source>
        <dbReference type="ARBA" id="ARBA00023136"/>
    </source>
</evidence>
<keyword evidence="3 5" id="KW-1133">Transmembrane helix</keyword>
<evidence type="ECO:0000313" key="7">
    <source>
        <dbReference type="Proteomes" id="UP001249020"/>
    </source>
</evidence>
<evidence type="ECO:0000256" key="3">
    <source>
        <dbReference type="ARBA" id="ARBA00022989"/>
    </source>
</evidence>
<sequence length="139" mass="15814">MNNEMIFLPVLANILLVFGIYAYMGKAKSRAVKQGSVDKKVAALNSKAWPENVVKISNNLDNQFESPILFYVLSIVYYLTNNVTDILILTMAVYVITRYLHSYVHMTSNYVPYRFKLFVLGVLILLGSSVWLAIKIITQ</sequence>
<dbReference type="Proteomes" id="UP001249020">
    <property type="component" value="Unassembled WGS sequence"/>
</dbReference>
<evidence type="ECO:0000256" key="1">
    <source>
        <dbReference type="ARBA" id="ARBA00004370"/>
    </source>
</evidence>
<dbReference type="EMBL" id="JAVRIE010000002">
    <property type="protein sequence ID" value="MDT0582001.1"/>
    <property type="molecule type" value="Genomic_DNA"/>
</dbReference>
<dbReference type="GO" id="GO:0016020">
    <property type="term" value="C:membrane"/>
    <property type="evidence" value="ECO:0007669"/>
    <property type="project" value="UniProtKB-SubCell"/>
</dbReference>
<evidence type="ECO:0000256" key="5">
    <source>
        <dbReference type="SAM" id="Phobius"/>
    </source>
</evidence>
<evidence type="ECO:0000313" key="6">
    <source>
        <dbReference type="EMBL" id="MDT0582001.1"/>
    </source>
</evidence>
<dbReference type="SUPFAM" id="SSF161084">
    <property type="entry name" value="MAPEG domain-like"/>
    <property type="match status" value="1"/>
</dbReference>
<keyword evidence="2 5" id="KW-0812">Transmembrane</keyword>
<comment type="subcellular location">
    <subcellularLocation>
        <location evidence="1">Membrane</location>
    </subcellularLocation>
</comment>
<comment type="caution">
    <text evidence="6">The sequence shown here is derived from an EMBL/GenBank/DDBJ whole genome shotgun (WGS) entry which is preliminary data.</text>
</comment>
<dbReference type="Pfam" id="PF01124">
    <property type="entry name" value="MAPEG"/>
    <property type="match status" value="1"/>
</dbReference>
<dbReference type="RefSeq" id="WP_311360793.1">
    <property type="nucleotide sequence ID" value="NZ_JAVRIE010000002.1"/>
</dbReference>
<accession>A0AAW8QYC6</accession>
<protein>
    <submittedName>
        <fullName evidence="6">MAPEG family protein</fullName>
    </submittedName>
</protein>
<reference evidence="6 7" key="1">
    <citation type="submission" date="2023-09" db="EMBL/GenBank/DDBJ databases">
        <authorList>
            <person name="Rey-Velasco X."/>
        </authorList>
    </citation>
    <scope>NUCLEOTIDE SEQUENCE [LARGE SCALE GENOMIC DNA]</scope>
    <source>
        <strain evidence="6 7">W409</strain>
    </source>
</reference>
<organism evidence="6 7">
    <name type="scientific">Brumicola blandensis</name>
    <dbReference type="NCBI Taxonomy" id="3075611"/>
    <lineage>
        <taxon>Bacteria</taxon>
        <taxon>Pseudomonadati</taxon>
        <taxon>Pseudomonadota</taxon>
        <taxon>Gammaproteobacteria</taxon>
        <taxon>Alteromonadales</taxon>
        <taxon>Alteromonadaceae</taxon>
        <taxon>Brumicola</taxon>
    </lineage>
</organism>
<dbReference type="Gene3D" id="1.20.120.550">
    <property type="entry name" value="Membrane associated eicosanoid/glutathione metabolism-like domain"/>
    <property type="match status" value="1"/>
</dbReference>
<keyword evidence="4 5" id="KW-0472">Membrane</keyword>
<dbReference type="InterPro" id="IPR001129">
    <property type="entry name" value="Membr-assoc_MAPEG"/>
</dbReference>
<dbReference type="InterPro" id="IPR023352">
    <property type="entry name" value="MAPEG-like_dom_sf"/>
</dbReference>
<keyword evidence="7" id="KW-1185">Reference proteome</keyword>
<feature type="transmembrane region" description="Helical" evidence="5">
    <location>
        <begin position="68"/>
        <end position="97"/>
    </location>
</feature>
<feature type="transmembrane region" description="Helical" evidence="5">
    <location>
        <begin position="117"/>
        <end position="137"/>
    </location>
</feature>
<dbReference type="AlphaFoldDB" id="A0AAW8QYC6"/>
<name>A0AAW8QYC6_9ALTE</name>